<dbReference type="SUPFAM" id="SSF48179">
    <property type="entry name" value="6-phosphogluconate dehydrogenase C-terminal domain-like"/>
    <property type="match status" value="1"/>
</dbReference>
<name>A0A3S3QSJ0_9BACT</name>
<comment type="similarity">
    <text evidence="2 8 11">Belongs to the pyrroline-5-carboxylate reductase family.</text>
</comment>
<keyword evidence="5 8" id="KW-0641">Proline biosynthesis</keyword>
<dbReference type="UniPathway" id="UPA00098">
    <property type="reaction ID" value="UER00361"/>
</dbReference>
<dbReference type="GO" id="GO:0055129">
    <property type="term" value="P:L-proline biosynthetic process"/>
    <property type="evidence" value="ECO:0007669"/>
    <property type="project" value="UniProtKB-UniRule"/>
</dbReference>
<dbReference type="InterPro" id="IPR029036">
    <property type="entry name" value="P5CR_dimer"/>
</dbReference>
<protein>
    <recommendedName>
        <fullName evidence="8 9">Pyrroline-5-carboxylate reductase</fullName>
        <shortName evidence="8">P5C reductase</shortName>
        <shortName evidence="8">P5CR</shortName>
        <ecNumber evidence="8 9">1.5.1.2</ecNumber>
    </recommendedName>
    <alternativeName>
        <fullName evidence="8">PCA reductase</fullName>
    </alternativeName>
</protein>
<feature type="binding site" evidence="10">
    <location>
        <begin position="10"/>
        <end position="15"/>
    </location>
    <ligand>
        <name>NADP(+)</name>
        <dbReference type="ChEBI" id="CHEBI:58349"/>
    </ligand>
</feature>
<dbReference type="Proteomes" id="UP000287853">
    <property type="component" value="Unassembled WGS sequence"/>
</dbReference>
<evidence type="ECO:0000259" key="12">
    <source>
        <dbReference type="Pfam" id="PF03807"/>
    </source>
</evidence>
<sequence length="270" mass="28523">MKKTLYVGMIGGGQMGEALIRGMIESGLTKAENITVAEPMVRRREYLGSTYQVKAVETAAEVAEKSRVIILAVKPQIMEPVLRQCCAHLTDDHLLISIAAGIPLSFIEQVAGDKRRIVRVMPNTPALVLAGASAMSGNENIRQEDMEIAQQIFASVGTCIEVPENLLDAVTGLSGSGPGYVFTFLEALIDGGVLAGLPRPIAEQLATQTLYGSAKLAMETREPAAVLKGKVTSPGGTTITGIQVLEEGCLRGTVMTAVEAATERSKALGQ</sequence>
<evidence type="ECO:0000256" key="6">
    <source>
        <dbReference type="ARBA" id="ARBA00022857"/>
    </source>
</evidence>
<keyword evidence="7 8" id="KW-0560">Oxidoreductase</keyword>
<organism evidence="14 15">
    <name type="scientific">Candidatus Electrothrix aarhusensis</name>
    <dbReference type="NCBI Taxonomy" id="1859131"/>
    <lineage>
        <taxon>Bacteria</taxon>
        <taxon>Pseudomonadati</taxon>
        <taxon>Thermodesulfobacteriota</taxon>
        <taxon>Desulfobulbia</taxon>
        <taxon>Desulfobulbales</taxon>
        <taxon>Desulfobulbaceae</taxon>
        <taxon>Candidatus Electrothrix</taxon>
    </lineage>
</organism>
<dbReference type="AlphaFoldDB" id="A0A3S3QSJ0"/>
<evidence type="ECO:0000256" key="3">
    <source>
        <dbReference type="ARBA" id="ARBA00022490"/>
    </source>
</evidence>
<keyword evidence="6 8" id="KW-0521">NADP</keyword>
<keyword evidence="3 8" id="KW-0963">Cytoplasm</keyword>
<keyword evidence="15" id="KW-1185">Reference proteome</keyword>
<evidence type="ECO:0000313" key="15">
    <source>
        <dbReference type="Proteomes" id="UP000287853"/>
    </source>
</evidence>
<dbReference type="InterPro" id="IPR028939">
    <property type="entry name" value="P5C_Rdtase_cat_N"/>
</dbReference>
<evidence type="ECO:0000256" key="7">
    <source>
        <dbReference type="ARBA" id="ARBA00023002"/>
    </source>
</evidence>
<evidence type="ECO:0000259" key="13">
    <source>
        <dbReference type="Pfam" id="PF14748"/>
    </source>
</evidence>
<comment type="catalytic activity">
    <reaction evidence="8 11">
        <text>L-proline + NADP(+) = (S)-1-pyrroline-5-carboxylate + NADPH + 2 H(+)</text>
        <dbReference type="Rhea" id="RHEA:14109"/>
        <dbReference type="ChEBI" id="CHEBI:15378"/>
        <dbReference type="ChEBI" id="CHEBI:17388"/>
        <dbReference type="ChEBI" id="CHEBI:57783"/>
        <dbReference type="ChEBI" id="CHEBI:58349"/>
        <dbReference type="ChEBI" id="CHEBI:60039"/>
        <dbReference type="EC" id="1.5.1.2"/>
    </reaction>
</comment>
<dbReference type="FunFam" id="1.10.3730.10:FF:000001">
    <property type="entry name" value="Pyrroline-5-carboxylate reductase"/>
    <property type="match status" value="1"/>
</dbReference>
<dbReference type="Pfam" id="PF03807">
    <property type="entry name" value="F420_oxidored"/>
    <property type="match status" value="1"/>
</dbReference>
<comment type="pathway">
    <text evidence="8 11">Amino-acid biosynthesis; L-proline biosynthesis; L-proline from L-glutamate 5-semialdehyde: step 1/1.</text>
</comment>
<feature type="domain" description="Pyrroline-5-carboxylate reductase catalytic N-terminal" evidence="12">
    <location>
        <begin position="7"/>
        <end position="101"/>
    </location>
</feature>
<dbReference type="PANTHER" id="PTHR11645">
    <property type="entry name" value="PYRROLINE-5-CARBOXYLATE REDUCTASE"/>
    <property type="match status" value="1"/>
</dbReference>
<dbReference type="PANTHER" id="PTHR11645:SF0">
    <property type="entry name" value="PYRROLINE-5-CARBOXYLATE REDUCTASE 3"/>
    <property type="match status" value="1"/>
</dbReference>
<evidence type="ECO:0000256" key="11">
    <source>
        <dbReference type="RuleBase" id="RU003903"/>
    </source>
</evidence>
<evidence type="ECO:0000256" key="9">
    <source>
        <dbReference type="NCBIfam" id="TIGR00112"/>
    </source>
</evidence>
<dbReference type="FunFam" id="3.40.50.720:FF:000190">
    <property type="entry name" value="Pyrroline-5-carboxylate reductase"/>
    <property type="match status" value="1"/>
</dbReference>
<dbReference type="HAMAP" id="MF_01925">
    <property type="entry name" value="P5C_reductase"/>
    <property type="match status" value="1"/>
</dbReference>
<dbReference type="GO" id="GO:0005737">
    <property type="term" value="C:cytoplasm"/>
    <property type="evidence" value="ECO:0007669"/>
    <property type="project" value="UniProtKB-SubCell"/>
</dbReference>
<evidence type="ECO:0000256" key="8">
    <source>
        <dbReference type="HAMAP-Rule" id="MF_01925"/>
    </source>
</evidence>
<dbReference type="SUPFAM" id="SSF51735">
    <property type="entry name" value="NAD(P)-binding Rossmann-fold domains"/>
    <property type="match status" value="1"/>
</dbReference>
<evidence type="ECO:0000256" key="1">
    <source>
        <dbReference type="ARBA" id="ARBA00004496"/>
    </source>
</evidence>
<dbReference type="EMBL" id="MTKO01000065">
    <property type="protein sequence ID" value="RWX46383.1"/>
    <property type="molecule type" value="Genomic_DNA"/>
</dbReference>
<dbReference type="InterPro" id="IPR000304">
    <property type="entry name" value="Pyrroline-COOH_reductase"/>
</dbReference>
<evidence type="ECO:0000313" key="14">
    <source>
        <dbReference type="EMBL" id="RWX46383.1"/>
    </source>
</evidence>
<dbReference type="PIRSF" id="PIRSF000193">
    <property type="entry name" value="Pyrrol-5-carb_rd"/>
    <property type="match status" value="1"/>
</dbReference>
<proteinExistence type="inferred from homology"/>
<comment type="catalytic activity">
    <reaction evidence="8">
        <text>L-proline + NAD(+) = (S)-1-pyrroline-5-carboxylate + NADH + 2 H(+)</text>
        <dbReference type="Rhea" id="RHEA:14105"/>
        <dbReference type="ChEBI" id="CHEBI:15378"/>
        <dbReference type="ChEBI" id="CHEBI:17388"/>
        <dbReference type="ChEBI" id="CHEBI:57540"/>
        <dbReference type="ChEBI" id="CHEBI:57945"/>
        <dbReference type="ChEBI" id="CHEBI:60039"/>
        <dbReference type="EC" id="1.5.1.2"/>
    </reaction>
</comment>
<gene>
    <name evidence="8" type="primary">proC</name>
    <name evidence="14" type="ORF">H206_01555</name>
</gene>
<comment type="function">
    <text evidence="8">Catalyzes the reduction of 1-pyrroline-5-carboxylate (PCA) to L-proline.</text>
</comment>
<dbReference type="NCBIfam" id="TIGR00112">
    <property type="entry name" value="proC"/>
    <property type="match status" value="1"/>
</dbReference>
<dbReference type="InterPro" id="IPR053790">
    <property type="entry name" value="P5CR-like_CS"/>
</dbReference>
<dbReference type="EC" id="1.5.1.2" evidence="8 9"/>
<feature type="binding site" evidence="10">
    <location>
        <begin position="72"/>
        <end position="75"/>
    </location>
    <ligand>
        <name>NADP(+)</name>
        <dbReference type="ChEBI" id="CHEBI:58349"/>
    </ligand>
</feature>
<accession>A0A3S3QSJ0</accession>
<comment type="subcellular location">
    <subcellularLocation>
        <location evidence="1 8">Cytoplasm</location>
    </subcellularLocation>
</comment>
<evidence type="ECO:0000256" key="5">
    <source>
        <dbReference type="ARBA" id="ARBA00022650"/>
    </source>
</evidence>
<comment type="caution">
    <text evidence="14">The sequence shown here is derived from an EMBL/GenBank/DDBJ whole genome shotgun (WGS) entry which is preliminary data.</text>
</comment>
<dbReference type="InterPro" id="IPR036291">
    <property type="entry name" value="NAD(P)-bd_dom_sf"/>
</dbReference>
<dbReference type="Gene3D" id="3.40.50.720">
    <property type="entry name" value="NAD(P)-binding Rossmann-like Domain"/>
    <property type="match status" value="1"/>
</dbReference>
<dbReference type="Pfam" id="PF14748">
    <property type="entry name" value="P5CR_dimer"/>
    <property type="match status" value="1"/>
</dbReference>
<keyword evidence="4 8" id="KW-0028">Amino-acid biosynthesis</keyword>
<evidence type="ECO:0000256" key="10">
    <source>
        <dbReference type="PIRSR" id="PIRSR000193-1"/>
    </source>
</evidence>
<feature type="domain" description="Pyrroline-5-carboxylate reductase dimerisation" evidence="13">
    <location>
        <begin position="164"/>
        <end position="268"/>
    </location>
</feature>
<evidence type="ECO:0000256" key="4">
    <source>
        <dbReference type="ARBA" id="ARBA00022605"/>
    </source>
</evidence>
<evidence type="ECO:0000256" key="2">
    <source>
        <dbReference type="ARBA" id="ARBA00005525"/>
    </source>
</evidence>
<dbReference type="PROSITE" id="PS00521">
    <property type="entry name" value="P5CR"/>
    <property type="match status" value="1"/>
</dbReference>
<dbReference type="InterPro" id="IPR008927">
    <property type="entry name" value="6-PGluconate_DH-like_C_sf"/>
</dbReference>
<dbReference type="GO" id="GO:0004735">
    <property type="term" value="F:pyrroline-5-carboxylate reductase activity"/>
    <property type="evidence" value="ECO:0007669"/>
    <property type="project" value="UniProtKB-UniRule"/>
</dbReference>
<reference evidence="14 15" key="1">
    <citation type="submission" date="2017-01" db="EMBL/GenBank/DDBJ databases">
        <title>The cable genome- insights into the physiology and evolution of filamentous bacteria capable of sulfide oxidation via long distance electron transfer.</title>
        <authorList>
            <person name="Schreiber L."/>
            <person name="Bjerg J.T."/>
            <person name="Boggild A."/>
            <person name="Van De Vossenberg J."/>
            <person name="Meysman F."/>
            <person name="Nielsen L.P."/>
            <person name="Schramm A."/>
            <person name="Kjeldsen K.U."/>
        </authorList>
    </citation>
    <scope>NUCLEOTIDE SEQUENCE [LARGE SCALE GENOMIC DNA]</scope>
    <source>
        <strain evidence="14">MCF</strain>
    </source>
</reference>
<dbReference type="Gene3D" id="1.10.3730.10">
    <property type="entry name" value="ProC C-terminal domain-like"/>
    <property type="match status" value="1"/>
</dbReference>